<name>A0A9X3DD10_9SPHI</name>
<dbReference type="Proteomes" id="UP001142592">
    <property type="component" value="Unassembled WGS sequence"/>
</dbReference>
<dbReference type="RefSeq" id="WP_124914179.1">
    <property type="nucleotide sequence ID" value="NZ_JAPJUH010000003.1"/>
</dbReference>
<protein>
    <submittedName>
        <fullName evidence="1">Uncharacterized protein</fullName>
    </submittedName>
</protein>
<gene>
    <name evidence="1" type="ORF">OQZ29_10035</name>
</gene>
<accession>A0A9X3DD10</accession>
<organism evidence="1 2">
    <name type="scientific">Pedobacter agri</name>
    <dbReference type="NCBI Taxonomy" id="454586"/>
    <lineage>
        <taxon>Bacteria</taxon>
        <taxon>Pseudomonadati</taxon>
        <taxon>Bacteroidota</taxon>
        <taxon>Sphingobacteriia</taxon>
        <taxon>Sphingobacteriales</taxon>
        <taxon>Sphingobacteriaceae</taxon>
        <taxon>Pedobacter</taxon>
    </lineage>
</organism>
<evidence type="ECO:0000313" key="2">
    <source>
        <dbReference type="Proteomes" id="UP001142592"/>
    </source>
</evidence>
<dbReference type="EMBL" id="JAPJUH010000003">
    <property type="protein sequence ID" value="MCX3265087.1"/>
    <property type="molecule type" value="Genomic_DNA"/>
</dbReference>
<dbReference type="AlphaFoldDB" id="A0A9X3DD10"/>
<proteinExistence type="predicted"/>
<keyword evidence="2" id="KW-1185">Reference proteome</keyword>
<evidence type="ECO:0000313" key="1">
    <source>
        <dbReference type="EMBL" id="MCX3265087.1"/>
    </source>
</evidence>
<reference evidence="1" key="1">
    <citation type="submission" date="2022-11" db="EMBL/GenBank/DDBJ databases">
        <authorList>
            <person name="Graham C."/>
            <person name="Newman J.D."/>
        </authorList>
    </citation>
    <scope>NUCLEOTIDE SEQUENCE</scope>
    <source>
        <strain evidence="1">DSM 19486</strain>
    </source>
</reference>
<sequence>MNKLKLIKRAAVDSRQLDNIKIGDFIADEFGKSGKVLGIEKIFRQKQSFYYFYLNQSKTIMFIV</sequence>
<comment type="caution">
    <text evidence="1">The sequence shown here is derived from an EMBL/GenBank/DDBJ whole genome shotgun (WGS) entry which is preliminary data.</text>
</comment>